<reference evidence="1" key="1">
    <citation type="journal article" date="2015" name="Nature">
        <title>Complex archaea that bridge the gap between prokaryotes and eukaryotes.</title>
        <authorList>
            <person name="Spang A."/>
            <person name="Saw J.H."/>
            <person name="Jorgensen S.L."/>
            <person name="Zaremba-Niedzwiedzka K."/>
            <person name="Martijn J."/>
            <person name="Lind A.E."/>
            <person name="van Eijk R."/>
            <person name="Schleper C."/>
            <person name="Guy L."/>
            <person name="Ettema T.J."/>
        </authorList>
    </citation>
    <scope>NUCLEOTIDE SEQUENCE</scope>
</reference>
<organism evidence="1">
    <name type="scientific">marine sediment metagenome</name>
    <dbReference type="NCBI Taxonomy" id="412755"/>
    <lineage>
        <taxon>unclassified sequences</taxon>
        <taxon>metagenomes</taxon>
        <taxon>ecological metagenomes</taxon>
    </lineage>
</organism>
<protein>
    <submittedName>
        <fullName evidence="1">Uncharacterized protein</fullName>
    </submittedName>
</protein>
<dbReference type="AlphaFoldDB" id="A0A0F9NR08"/>
<evidence type="ECO:0000313" key="1">
    <source>
        <dbReference type="EMBL" id="KKM83697.1"/>
    </source>
</evidence>
<gene>
    <name evidence="1" type="ORF">LCGC14_1306740</name>
</gene>
<name>A0A0F9NR08_9ZZZZ</name>
<proteinExistence type="predicted"/>
<dbReference type="EMBL" id="LAZR01007675">
    <property type="protein sequence ID" value="KKM83697.1"/>
    <property type="molecule type" value="Genomic_DNA"/>
</dbReference>
<comment type="caution">
    <text evidence="1">The sequence shown here is derived from an EMBL/GenBank/DDBJ whole genome shotgun (WGS) entry which is preliminary data.</text>
</comment>
<accession>A0A0F9NR08</accession>
<sequence>MRHAPSAPNNVPSRVSSSDLLLDSEVDLVPNVPLDLPLDLVPNVPQIVPLDLLLDSEVDPVPNVPVGLVRGLPSNLICRPIGHAPTSSNDNPCIMAATAGLQNTGHNVPVYSFGTQRQPR</sequence>